<organism evidence="2 3">
    <name type="scientific">Candidatus Frankia alpina</name>
    <dbReference type="NCBI Taxonomy" id="2699483"/>
    <lineage>
        <taxon>Bacteria</taxon>
        <taxon>Bacillati</taxon>
        <taxon>Actinomycetota</taxon>
        <taxon>Actinomycetes</taxon>
        <taxon>Frankiales</taxon>
        <taxon>Frankiaceae</taxon>
        <taxon>Frankia</taxon>
    </lineage>
</organism>
<evidence type="ECO:0000256" key="1">
    <source>
        <dbReference type="SAM" id="MobiDB-lite"/>
    </source>
</evidence>
<protein>
    <recommendedName>
        <fullName evidence="4">Lipase</fullName>
    </recommendedName>
</protein>
<name>A0A4S5EFG4_9ACTN</name>
<evidence type="ECO:0008006" key="4">
    <source>
        <dbReference type="Google" id="ProtNLM"/>
    </source>
</evidence>
<dbReference type="OrthoDB" id="8871309at2"/>
<reference evidence="2 3" key="1">
    <citation type="submission" date="2019-04" db="EMBL/GenBank/DDBJ databases">
        <title>Draft genome sequences for three unisolated Alnus-infective Frankia Sp+ strains, AgTrS, AiOr and AvVan, the first sequenced Frankia strains able to sporulate in-planta.</title>
        <authorList>
            <person name="Bethencourt L."/>
            <person name="Vautrin F."/>
            <person name="Taib N."/>
            <person name="Dubost A."/>
            <person name="Castro-Garcia L."/>
            <person name="Imbaud O."/>
            <person name="Abrouk D."/>
            <person name="Fournier P."/>
            <person name="Briolay J."/>
            <person name="Nguyen A."/>
            <person name="Normand P."/>
            <person name="Fernandez M.P."/>
            <person name="Brochier-Armanet C."/>
            <person name="Herrera-Belaroussi A."/>
        </authorList>
    </citation>
    <scope>NUCLEOTIDE SEQUENCE [LARGE SCALE GENOMIC DNA]</scope>
    <source>
        <strain evidence="2 3">AvVan</strain>
    </source>
</reference>
<dbReference type="EMBL" id="SSXH01000423">
    <property type="protein sequence ID" value="THJ70483.1"/>
    <property type="molecule type" value="Genomic_DNA"/>
</dbReference>
<dbReference type="InterPro" id="IPR029058">
    <property type="entry name" value="AB_hydrolase_fold"/>
</dbReference>
<accession>A0A4S5EFG4</accession>
<sequence length="312" mass="33088">MRATGDNARGLAVEAAWIAAHLALYPASALRRQPDRDDEPYSLDDLPPLQRGLQVRAPDAAGTPILLVHGLVDNRSVFIRLHHQLRRRGFRRVRAVELPLWTTTVEDGARLLADSVTAAAGDGGRVHVVAHSLGGLVARYHVQRMGGDRQVDTLITLATPHGGTRLAELVPRALPYPLLAQLRPGSPLLAELSRPAPGCRTRFIAVAAGRDTVVRPPQAALEHPDLNSVNITVPGLGHHSLAFNGAVARQVAGWLAETVPSELLDGGVAQQQALGPGVGAEVDRRLGRIPHPAGGDDDTEAEAVMGHPVALA</sequence>
<keyword evidence="3" id="KW-1185">Reference proteome</keyword>
<dbReference type="Pfam" id="PF02089">
    <property type="entry name" value="Palm_thioest"/>
    <property type="match status" value="1"/>
</dbReference>
<dbReference type="AlphaFoldDB" id="A0A4S5EFG4"/>
<evidence type="ECO:0000313" key="3">
    <source>
        <dbReference type="Proteomes" id="UP000305282"/>
    </source>
</evidence>
<feature type="region of interest" description="Disordered" evidence="1">
    <location>
        <begin position="288"/>
        <end position="312"/>
    </location>
</feature>
<dbReference type="PANTHER" id="PTHR37946:SF1">
    <property type="entry name" value="SLL1969 PROTEIN"/>
    <property type="match status" value="1"/>
</dbReference>
<feature type="non-terminal residue" evidence="2">
    <location>
        <position position="312"/>
    </location>
</feature>
<dbReference type="Proteomes" id="UP000305282">
    <property type="component" value="Unassembled WGS sequence"/>
</dbReference>
<dbReference type="PANTHER" id="PTHR37946">
    <property type="entry name" value="SLL1969 PROTEIN"/>
    <property type="match status" value="1"/>
</dbReference>
<gene>
    <name evidence="2" type="ORF">E7Y31_15700</name>
</gene>
<evidence type="ECO:0000313" key="2">
    <source>
        <dbReference type="EMBL" id="THJ70483.1"/>
    </source>
</evidence>
<comment type="caution">
    <text evidence="2">The sequence shown here is derived from an EMBL/GenBank/DDBJ whole genome shotgun (WGS) entry which is preliminary data.</text>
</comment>
<dbReference type="Gene3D" id="3.40.50.1820">
    <property type="entry name" value="alpha/beta hydrolase"/>
    <property type="match status" value="1"/>
</dbReference>
<dbReference type="SUPFAM" id="SSF53474">
    <property type="entry name" value="alpha/beta-Hydrolases"/>
    <property type="match status" value="1"/>
</dbReference>
<proteinExistence type="predicted"/>